<dbReference type="AlphaFoldDB" id="A0A9D7QHV1"/>
<dbReference type="InterPro" id="IPR005031">
    <property type="entry name" value="COQ10_START"/>
</dbReference>
<dbReference type="CDD" id="cd07813">
    <property type="entry name" value="COQ10p_like"/>
    <property type="match status" value="1"/>
</dbReference>
<dbReference type="InterPro" id="IPR044996">
    <property type="entry name" value="COQ10-like"/>
</dbReference>
<proteinExistence type="inferred from homology"/>
<comment type="similarity">
    <text evidence="1">Belongs to the ribosome association toxin RatA family.</text>
</comment>
<reference evidence="3" key="1">
    <citation type="submission" date="2020-10" db="EMBL/GenBank/DDBJ databases">
        <title>Connecting structure to function with the recovery of over 1000 high-quality activated sludge metagenome-assembled genomes encoding full-length rRNA genes using long-read sequencing.</title>
        <authorList>
            <person name="Singleton C.M."/>
            <person name="Petriglieri F."/>
            <person name="Kristensen J.M."/>
            <person name="Kirkegaard R.H."/>
            <person name="Michaelsen T.Y."/>
            <person name="Andersen M.H."/>
            <person name="Karst S.M."/>
            <person name="Dueholm M.S."/>
            <person name="Nielsen P.H."/>
            <person name="Albertsen M."/>
        </authorList>
    </citation>
    <scope>NUCLEOTIDE SEQUENCE</scope>
    <source>
        <strain evidence="3">OdNE_18-Q3-R46-58_BAT3C.305</strain>
    </source>
</reference>
<name>A0A9D7QHV1_9RHOO</name>
<dbReference type="Proteomes" id="UP000808146">
    <property type="component" value="Unassembled WGS sequence"/>
</dbReference>
<organism evidence="3 4">
    <name type="scientific">Candidatus Dechloromonas phosphorivorans</name>
    <dbReference type="NCBI Taxonomy" id="2899244"/>
    <lineage>
        <taxon>Bacteria</taxon>
        <taxon>Pseudomonadati</taxon>
        <taxon>Pseudomonadota</taxon>
        <taxon>Betaproteobacteria</taxon>
        <taxon>Rhodocyclales</taxon>
        <taxon>Azonexaceae</taxon>
        <taxon>Dechloromonas</taxon>
    </lineage>
</organism>
<dbReference type="PANTHER" id="PTHR12901:SF10">
    <property type="entry name" value="COENZYME Q-BINDING PROTEIN COQ10, MITOCHONDRIAL"/>
    <property type="match status" value="1"/>
</dbReference>
<sequence length="147" mass="16914">MALVEKSVLIGQSAERMFELVDRCEDYPAFLPWCSQTAVNYRDVTKTVATLHVNYHSVKTAFTTENHKEAPHSMRIRLVDGPFRRLEGAWYFRRLAETACKIEFRMHYDFSSKVFEKAIGPVFSHIANTFVDAFVRRAGQVYGEISG</sequence>
<accession>A0A9D7QHV1</accession>
<dbReference type="Pfam" id="PF03364">
    <property type="entry name" value="Polyketide_cyc"/>
    <property type="match status" value="1"/>
</dbReference>
<evidence type="ECO:0000313" key="4">
    <source>
        <dbReference type="Proteomes" id="UP000808146"/>
    </source>
</evidence>
<dbReference type="SUPFAM" id="SSF55961">
    <property type="entry name" value="Bet v1-like"/>
    <property type="match status" value="1"/>
</dbReference>
<evidence type="ECO:0000313" key="3">
    <source>
        <dbReference type="EMBL" id="MBK8890691.1"/>
    </source>
</evidence>
<dbReference type="GO" id="GO:0048039">
    <property type="term" value="F:ubiquinone binding"/>
    <property type="evidence" value="ECO:0007669"/>
    <property type="project" value="InterPro"/>
</dbReference>
<evidence type="ECO:0000256" key="1">
    <source>
        <dbReference type="ARBA" id="ARBA00008918"/>
    </source>
</evidence>
<dbReference type="InterPro" id="IPR023393">
    <property type="entry name" value="START-like_dom_sf"/>
</dbReference>
<dbReference type="PANTHER" id="PTHR12901">
    <property type="entry name" value="SPERM PROTEIN HOMOLOG"/>
    <property type="match status" value="1"/>
</dbReference>
<dbReference type="EMBL" id="JADKBR010000011">
    <property type="protein sequence ID" value="MBK8890691.1"/>
    <property type="molecule type" value="Genomic_DNA"/>
</dbReference>
<comment type="caution">
    <text evidence="3">The sequence shown here is derived from an EMBL/GenBank/DDBJ whole genome shotgun (WGS) entry which is preliminary data.</text>
</comment>
<dbReference type="Gene3D" id="3.30.530.20">
    <property type="match status" value="1"/>
</dbReference>
<gene>
    <name evidence="3" type="ORF">IPN75_09940</name>
</gene>
<evidence type="ECO:0000259" key="2">
    <source>
        <dbReference type="Pfam" id="PF03364"/>
    </source>
</evidence>
<feature type="domain" description="Coenzyme Q-binding protein COQ10 START" evidence="2">
    <location>
        <begin position="11"/>
        <end position="134"/>
    </location>
</feature>
<protein>
    <submittedName>
        <fullName evidence="3">Type II toxin-antitoxin system RatA family toxin</fullName>
    </submittedName>
</protein>
<dbReference type="GO" id="GO:0045333">
    <property type="term" value="P:cellular respiration"/>
    <property type="evidence" value="ECO:0007669"/>
    <property type="project" value="InterPro"/>
</dbReference>